<dbReference type="PANTHER" id="PTHR19842">
    <property type="entry name" value="G BETA-LIKE PROTEIN GBL"/>
    <property type="match status" value="1"/>
</dbReference>
<comment type="subunit">
    <text evidence="5">Part of TORC1 complex. Part of the TORC2 complex.</text>
</comment>
<dbReference type="GO" id="GO:0031929">
    <property type="term" value="P:TOR signaling"/>
    <property type="evidence" value="ECO:0007669"/>
    <property type="project" value="UniProtKB-UniRule"/>
</dbReference>
<dbReference type="InterPro" id="IPR001680">
    <property type="entry name" value="WD40_rpt"/>
</dbReference>
<keyword evidence="5" id="KW-0963">Cytoplasm</keyword>
<sequence>MTTLTNKTKLTGHQECVTRLSTLTNGDLASASNDRTVRIWNTRTYTFLKSINTNADPISINNLPNGNLMTGHSTGIINLWNVSNNSLIKSLNSQRSSRINFLLALPQGEIAAADSSGNLIIWNKNI</sequence>
<keyword evidence="7" id="KW-1185">Reference proteome</keyword>
<evidence type="ECO:0000256" key="2">
    <source>
        <dbReference type="ARBA" id="ARBA00022574"/>
    </source>
</evidence>
<dbReference type="InterPro" id="IPR036322">
    <property type="entry name" value="WD40_repeat_dom_sf"/>
</dbReference>
<dbReference type="SUPFAM" id="SSF50978">
    <property type="entry name" value="WD40 repeat-like"/>
    <property type="match status" value="1"/>
</dbReference>
<dbReference type="PANTHER" id="PTHR19842:SF0">
    <property type="entry name" value="TARGET OF RAPAMYCIN COMPLEX SUBUNIT LST8"/>
    <property type="match status" value="1"/>
</dbReference>
<evidence type="ECO:0000256" key="4">
    <source>
        <dbReference type="PROSITE-ProRule" id="PRU00221"/>
    </source>
</evidence>
<comment type="function">
    <text evidence="5">Subunit of TORC1 and TORC2, which regulate cell growth and survival in response to nutrient and hormonal signals.</text>
</comment>
<proteinExistence type="inferred from homology"/>
<dbReference type="AlphaFoldDB" id="A0A814QCP1"/>
<dbReference type="GO" id="GO:0031931">
    <property type="term" value="C:TORC1 complex"/>
    <property type="evidence" value="ECO:0007669"/>
    <property type="project" value="UniProtKB-UniRule"/>
</dbReference>
<dbReference type="SMART" id="SM00320">
    <property type="entry name" value="WD40"/>
    <property type="match status" value="3"/>
</dbReference>
<dbReference type="OrthoDB" id="6262491at2759"/>
<dbReference type="PROSITE" id="PS50294">
    <property type="entry name" value="WD_REPEATS_REGION"/>
    <property type="match status" value="1"/>
</dbReference>
<keyword evidence="3 5" id="KW-0677">Repeat</keyword>
<evidence type="ECO:0000256" key="1">
    <source>
        <dbReference type="ARBA" id="ARBA00009890"/>
    </source>
</evidence>
<name>A0A814QCP1_9BILA</name>
<dbReference type="PROSITE" id="PS50082">
    <property type="entry name" value="WD_REPEATS_2"/>
    <property type="match status" value="1"/>
</dbReference>
<accession>A0A814QCP1</accession>
<comment type="caution">
    <text evidence="6">The sequence shown here is derived from an EMBL/GenBank/DDBJ whole genome shotgun (WGS) entry which is preliminary data.</text>
</comment>
<comment type="similarity">
    <text evidence="1 5">Belongs to the WD repeat LST8 family.</text>
</comment>
<dbReference type="Pfam" id="PF00400">
    <property type="entry name" value="WD40"/>
    <property type="match status" value="1"/>
</dbReference>
<organism evidence="6 7">
    <name type="scientific">Brachionus calyciflorus</name>
    <dbReference type="NCBI Taxonomy" id="104777"/>
    <lineage>
        <taxon>Eukaryota</taxon>
        <taxon>Metazoa</taxon>
        <taxon>Spiralia</taxon>
        <taxon>Gnathifera</taxon>
        <taxon>Rotifera</taxon>
        <taxon>Eurotatoria</taxon>
        <taxon>Monogononta</taxon>
        <taxon>Pseudotrocha</taxon>
        <taxon>Ploima</taxon>
        <taxon>Brachionidae</taxon>
        <taxon>Brachionus</taxon>
    </lineage>
</organism>
<evidence type="ECO:0000256" key="5">
    <source>
        <dbReference type="RuleBase" id="RU369068"/>
    </source>
</evidence>
<evidence type="ECO:0000256" key="3">
    <source>
        <dbReference type="ARBA" id="ARBA00022737"/>
    </source>
</evidence>
<dbReference type="Gene3D" id="2.130.10.10">
    <property type="entry name" value="YVTN repeat-like/Quinoprotein amine dehydrogenase"/>
    <property type="match status" value="1"/>
</dbReference>
<dbReference type="PROSITE" id="PS00678">
    <property type="entry name" value="WD_REPEATS_1"/>
    <property type="match status" value="1"/>
</dbReference>
<evidence type="ECO:0000313" key="7">
    <source>
        <dbReference type="Proteomes" id="UP000663879"/>
    </source>
</evidence>
<feature type="repeat" description="WD" evidence="4">
    <location>
        <begin position="10"/>
        <end position="50"/>
    </location>
</feature>
<evidence type="ECO:0000313" key="6">
    <source>
        <dbReference type="EMBL" id="CAF1117465.1"/>
    </source>
</evidence>
<dbReference type="Proteomes" id="UP000663879">
    <property type="component" value="Unassembled WGS sequence"/>
</dbReference>
<gene>
    <name evidence="6" type="ORF">OXX778_LOCUS21898</name>
</gene>
<keyword evidence="2 4" id="KW-0853">WD repeat</keyword>
<dbReference type="InterPro" id="IPR037588">
    <property type="entry name" value="MLST8"/>
</dbReference>
<dbReference type="InterPro" id="IPR015943">
    <property type="entry name" value="WD40/YVTN_repeat-like_dom_sf"/>
</dbReference>
<comment type="subcellular location">
    <subcellularLocation>
        <location evidence="5">Cytoplasm</location>
    </subcellularLocation>
</comment>
<dbReference type="EMBL" id="CAJNOC010008582">
    <property type="protein sequence ID" value="CAF1117465.1"/>
    <property type="molecule type" value="Genomic_DNA"/>
</dbReference>
<reference evidence="6" key="1">
    <citation type="submission" date="2021-02" db="EMBL/GenBank/DDBJ databases">
        <authorList>
            <person name="Nowell W R."/>
        </authorList>
    </citation>
    <scope>NUCLEOTIDE SEQUENCE</scope>
    <source>
        <strain evidence="6">Ploen Becks lab</strain>
    </source>
</reference>
<dbReference type="GO" id="GO:0032956">
    <property type="term" value="P:regulation of actin cytoskeleton organization"/>
    <property type="evidence" value="ECO:0007669"/>
    <property type="project" value="TreeGrafter"/>
</dbReference>
<dbReference type="GO" id="GO:0005737">
    <property type="term" value="C:cytoplasm"/>
    <property type="evidence" value="ECO:0007669"/>
    <property type="project" value="UniProtKB-SubCell"/>
</dbReference>
<dbReference type="InterPro" id="IPR019775">
    <property type="entry name" value="WD40_repeat_CS"/>
</dbReference>
<dbReference type="GO" id="GO:0031932">
    <property type="term" value="C:TORC2 complex"/>
    <property type="evidence" value="ECO:0007669"/>
    <property type="project" value="UniProtKB-UniRule"/>
</dbReference>
<protein>
    <recommendedName>
        <fullName evidence="5">Target of rapamycin complex subunit lst8</fullName>
        <shortName evidence="5">TORC subunit lst8</shortName>
    </recommendedName>
</protein>